<protein>
    <submittedName>
        <fullName evidence="2">Uncharacterized protein</fullName>
    </submittedName>
</protein>
<dbReference type="EMBL" id="JAGIOF010000001">
    <property type="protein sequence ID" value="MBP2388247.1"/>
    <property type="molecule type" value="Genomic_DNA"/>
</dbReference>
<keyword evidence="3" id="KW-1185">Reference proteome</keyword>
<feature type="region of interest" description="Disordered" evidence="1">
    <location>
        <begin position="1"/>
        <end position="25"/>
    </location>
</feature>
<reference evidence="2 3" key="1">
    <citation type="submission" date="2021-03" db="EMBL/GenBank/DDBJ databases">
        <title>Sequencing the genomes of 1000 actinobacteria strains.</title>
        <authorList>
            <person name="Klenk H.-P."/>
        </authorList>
    </citation>
    <scope>NUCLEOTIDE SEQUENCE [LARGE SCALE GENOMIC DNA]</scope>
    <source>
        <strain evidence="2 3">DSM 15797</strain>
    </source>
</reference>
<gene>
    <name evidence="2" type="ORF">JOF47_003758</name>
</gene>
<sequence length="25" mass="2729">MPSNPVENANRTAQHGPPGFQRILP</sequence>
<organism evidence="2 3">
    <name type="scientific">Paeniglutamicibacter kerguelensis</name>
    <dbReference type="NCBI Taxonomy" id="254788"/>
    <lineage>
        <taxon>Bacteria</taxon>
        <taxon>Bacillati</taxon>
        <taxon>Actinomycetota</taxon>
        <taxon>Actinomycetes</taxon>
        <taxon>Micrococcales</taxon>
        <taxon>Micrococcaceae</taxon>
        <taxon>Paeniglutamicibacter</taxon>
    </lineage>
</organism>
<comment type="caution">
    <text evidence="2">The sequence shown here is derived from an EMBL/GenBank/DDBJ whole genome shotgun (WGS) entry which is preliminary data.</text>
</comment>
<evidence type="ECO:0000256" key="1">
    <source>
        <dbReference type="SAM" id="MobiDB-lite"/>
    </source>
</evidence>
<evidence type="ECO:0000313" key="2">
    <source>
        <dbReference type="EMBL" id="MBP2388247.1"/>
    </source>
</evidence>
<name>A0ABS4XIG1_9MICC</name>
<accession>A0ABS4XIG1</accession>
<feature type="compositionally biased region" description="Polar residues" evidence="1">
    <location>
        <begin position="1"/>
        <end position="13"/>
    </location>
</feature>
<proteinExistence type="predicted"/>
<evidence type="ECO:0000313" key="3">
    <source>
        <dbReference type="Proteomes" id="UP001296993"/>
    </source>
</evidence>
<dbReference type="Proteomes" id="UP001296993">
    <property type="component" value="Unassembled WGS sequence"/>
</dbReference>